<feature type="modified residue" description="O-(phosphoribosyl dephospho-coenzyme A)serine" evidence="4">
    <location>
        <position position="14"/>
    </location>
</feature>
<dbReference type="Pfam" id="PF06857">
    <property type="entry name" value="ACP"/>
    <property type="match status" value="1"/>
</dbReference>
<keyword evidence="6" id="KW-1185">Reference proteome</keyword>
<proteinExistence type="predicted"/>
<evidence type="ECO:0000256" key="3">
    <source>
        <dbReference type="ARBA" id="ARBA00022553"/>
    </source>
</evidence>
<keyword evidence="3 4" id="KW-0597">Phosphoprotein</keyword>
<reference evidence="5 6" key="1">
    <citation type="submission" date="2019-04" db="EMBL/GenBank/DDBJ databases">
        <title>Isachenkonia alkalipeptolytica gen. nov. sp. nov. a new anaerobic, alkiliphilic organothrophic bacterium capable to reduce synthesized ferrihydrite isolated from a soda lake.</title>
        <authorList>
            <person name="Toshchakov S.V."/>
            <person name="Zavarzina D.G."/>
            <person name="Zhilina T.N."/>
            <person name="Kostrikina N.A."/>
            <person name="Kublanov I.V."/>
        </authorList>
    </citation>
    <scope>NUCLEOTIDE SEQUENCE [LARGE SCALE GENOMIC DNA]</scope>
    <source>
        <strain evidence="5 6">Z-1701</strain>
    </source>
</reference>
<gene>
    <name evidence="5" type="primary">citD</name>
    <name evidence="5" type="ORF">ISALK_01510</name>
</gene>
<dbReference type="RefSeq" id="WP_160718462.1">
    <property type="nucleotide sequence ID" value="NZ_SUMG01000001.1"/>
</dbReference>
<name>A0AA43XIX7_9CLOT</name>
<comment type="caution">
    <text evidence="5">The sequence shown here is derived from an EMBL/GenBank/DDBJ whole genome shotgun (WGS) entry which is preliminary data.</text>
</comment>
<dbReference type="AlphaFoldDB" id="A0AA43XIX7"/>
<evidence type="ECO:0000313" key="6">
    <source>
        <dbReference type="Proteomes" id="UP000449710"/>
    </source>
</evidence>
<organism evidence="5 6">
    <name type="scientific">Isachenkonia alkalipeptolytica</name>
    <dbReference type="NCBI Taxonomy" id="2565777"/>
    <lineage>
        <taxon>Bacteria</taxon>
        <taxon>Bacillati</taxon>
        <taxon>Bacillota</taxon>
        <taxon>Clostridia</taxon>
        <taxon>Eubacteriales</taxon>
        <taxon>Clostridiaceae</taxon>
        <taxon>Isachenkonia</taxon>
    </lineage>
</organism>
<dbReference type="PIRSF" id="PIRSF002736">
    <property type="entry name" value="Citrt_lyas_gamma"/>
    <property type="match status" value="1"/>
</dbReference>
<dbReference type="NCBIfam" id="TIGR01608">
    <property type="entry name" value="citD"/>
    <property type="match status" value="1"/>
</dbReference>
<keyword evidence="5" id="KW-0456">Lyase</keyword>
<dbReference type="GO" id="GO:0005737">
    <property type="term" value="C:cytoplasm"/>
    <property type="evidence" value="ECO:0007669"/>
    <property type="project" value="UniProtKB-SubCell"/>
</dbReference>
<dbReference type="InterPro" id="IPR023439">
    <property type="entry name" value="Mal_deCO2ase/Cit_lyase_ACP"/>
</dbReference>
<protein>
    <submittedName>
        <fullName evidence="5">Citrate lyase acyl carrier protein</fullName>
        <ecNumber evidence="5">4.1.3.6</ecNumber>
    </submittedName>
</protein>
<dbReference type="InterPro" id="IPR006495">
    <property type="entry name" value="CitD"/>
</dbReference>
<dbReference type="EC" id="4.1.3.6" evidence="5"/>
<evidence type="ECO:0000256" key="1">
    <source>
        <dbReference type="ARBA" id="ARBA00004496"/>
    </source>
</evidence>
<evidence type="ECO:0000313" key="5">
    <source>
        <dbReference type="EMBL" id="NBG87169.1"/>
    </source>
</evidence>
<dbReference type="GO" id="GO:0008815">
    <property type="term" value="F:citrate (pro-3S)-lyase activity"/>
    <property type="evidence" value="ECO:0007669"/>
    <property type="project" value="UniProtKB-EC"/>
</dbReference>
<dbReference type="Proteomes" id="UP000449710">
    <property type="component" value="Unassembled WGS sequence"/>
</dbReference>
<evidence type="ECO:0000256" key="2">
    <source>
        <dbReference type="ARBA" id="ARBA00022490"/>
    </source>
</evidence>
<evidence type="ECO:0000256" key="4">
    <source>
        <dbReference type="PIRSR" id="PIRSR002736-50"/>
    </source>
</evidence>
<comment type="subcellular location">
    <subcellularLocation>
        <location evidence="1">Cytoplasm</location>
    </subcellularLocation>
</comment>
<dbReference type="EMBL" id="SUMG01000001">
    <property type="protein sequence ID" value="NBG87169.1"/>
    <property type="molecule type" value="Genomic_DNA"/>
</dbReference>
<sequence>MDMKGIGQAGSLESNDVMVTVELLEQEDLTIELESTVKEQFGKQIEEVTREVLKEMKVDKAFIRIIDKGALDFAVRARIKTAINRARRSE</sequence>
<accession>A0AA43XIX7</accession>
<dbReference type="NCBIfam" id="NF009726">
    <property type="entry name" value="PRK13253.1"/>
    <property type="match status" value="1"/>
</dbReference>
<keyword evidence="2" id="KW-0963">Cytoplasm</keyword>